<gene>
    <name evidence="5" type="ORF">NR989_07075</name>
</gene>
<dbReference type="RefSeq" id="WP_275594033.1">
    <property type="nucleotide sequence ID" value="NZ_CP102381.1"/>
</dbReference>
<evidence type="ECO:0000313" key="5">
    <source>
        <dbReference type="EMBL" id="WEJ61774.1"/>
    </source>
</evidence>
<evidence type="ECO:0000259" key="4">
    <source>
        <dbReference type="PROSITE" id="PS51782"/>
    </source>
</evidence>
<dbReference type="SUPFAM" id="SSF54106">
    <property type="entry name" value="LysM domain"/>
    <property type="match status" value="1"/>
</dbReference>
<dbReference type="CDD" id="cd02696">
    <property type="entry name" value="MurNAc-LAA"/>
    <property type="match status" value="1"/>
</dbReference>
<dbReference type="Proteomes" id="UP001222275">
    <property type="component" value="Chromosome"/>
</dbReference>
<name>A0ABY8C795_9GAMM</name>
<dbReference type="Pfam" id="PF01476">
    <property type="entry name" value="LysM"/>
    <property type="match status" value="1"/>
</dbReference>
<keyword evidence="6" id="KW-1185">Reference proteome</keyword>
<dbReference type="InterPro" id="IPR021731">
    <property type="entry name" value="AMIN_dom"/>
</dbReference>
<proteinExistence type="predicted"/>
<dbReference type="PROSITE" id="PS51782">
    <property type="entry name" value="LYSM"/>
    <property type="match status" value="1"/>
</dbReference>
<dbReference type="Gene3D" id="3.10.350.10">
    <property type="entry name" value="LysM domain"/>
    <property type="match status" value="1"/>
</dbReference>
<protein>
    <recommendedName>
        <fullName evidence="2">N-acetylmuramoyl-L-alanine amidase</fullName>
        <ecNumber evidence="2">3.5.1.28</ecNumber>
    </recommendedName>
</protein>
<dbReference type="CDD" id="cd00118">
    <property type="entry name" value="LysM"/>
    <property type="match status" value="1"/>
</dbReference>
<dbReference type="SMART" id="SM00257">
    <property type="entry name" value="LysM"/>
    <property type="match status" value="1"/>
</dbReference>
<dbReference type="InterPro" id="IPR018392">
    <property type="entry name" value="LysM"/>
</dbReference>
<evidence type="ECO:0000313" key="6">
    <source>
        <dbReference type="Proteomes" id="UP001222275"/>
    </source>
</evidence>
<reference evidence="5 6" key="1">
    <citation type="submission" date="2022-06" db="EMBL/GenBank/DDBJ databases">
        <title>Thiomicrohabdus sp. nov, an obligately chemolithoautotrophic, sulfur-oxidizing bacterium isolated from beach of Guanyin Mountain. Amoy.</title>
        <authorList>
            <person name="Zhu H."/>
        </authorList>
    </citation>
    <scope>NUCLEOTIDE SEQUENCE [LARGE SCALE GENOMIC DNA]</scope>
    <source>
        <strain evidence="5 6">XGS-01</strain>
    </source>
</reference>
<evidence type="ECO:0000256" key="2">
    <source>
        <dbReference type="ARBA" id="ARBA00011901"/>
    </source>
</evidence>
<dbReference type="InterPro" id="IPR050695">
    <property type="entry name" value="N-acetylmuramoyl_amidase_3"/>
</dbReference>
<dbReference type="Gene3D" id="3.40.630.40">
    <property type="entry name" value="Zn-dependent exopeptidases"/>
    <property type="match status" value="1"/>
</dbReference>
<dbReference type="Pfam" id="PF01520">
    <property type="entry name" value="Amidase_3"/>
    <property type="match status" value="1"/>
</dbReference>
<sequence>MKSLDLIKKTISLTLGVMLLFWMQNVIADGQLSSMRIGQTEDKTRVVFDLKKTQTYKVSELSNPSRLVVDFYNTANYLSFKNKHITDSRLFKIRVSNNNKRVRVVLDLHKTSNYKAFLLSKNSQGKERLVLDLTDRTINKTANKITETLKNKSTGVAKSSIVKEVNKIKQVATKTKPQKQIAIKATKKQPVDNVTKLNKAQKVLDNHSLVKATSTVTPLVDFNKTSKTKVSKADKETQTLLNKQSSVFSLQHDFVVAIDAGHGGKDTGAVGHNNVYEKVATLNMAKALKEVIDRQPGMHAVLTRTKDVFIPLSKRVKIAKEKNADLFISIHADAFHDHSVRGGSVYILSERGASSTMAKLLAKSENSSLDELSLKGLDDDVAFALSDLSREATVKESRRLAKTVLGEMQKKVKMHKHSVQSAGFAVLKSIDMPSLLIETAFISNPHEARKLMSKKFQTKMASAIVDGLAKYVNQNTKKQRWGETLYVQYKVQRGDTLSQIAASYEVTTSELKKLNRIKNANSLYVGKKLKIPVSEKLMAGV</sequence>
<dbReference type="EC" id="3.5.1.28" evidence="2"/>
<comment type="catalytic activity">
    <reaction evidence="1">
        <text>Hydrolyzes the link between N-acetylmuramoyl residues and L-amino acid residues in certain cell-wall glycopeptides.</text>
        <dbReference type="EC" id="3.5.1.28"/>
    </reaction>
</comment>
<evidence type="ECO:0000256" key="1">
    <source>
        <dbReference type="ARBA" id="ARBA00001561"/>
    </source>
</evidence>
<dbReference type="SMART" id="SM00646">
    <property type="entry name" value="Ami_3"/>
    <property type="match status" value="1"/>
</dbReference>
<dbReference type="SUPFAM" id="SSF53187">
    <property type="entry name" value="Zn-dependent exopeptidases"/>
    <property type="match status" value="1"/>
</dbReference>
<dbReference type="InterPro" id="IPR036779">
    <property type="entry name" value="LysM_dom_sf"/>
</dbReference>
<dbReference type="Pfam" id="PF11741">
    <property type="entry name" value="AMIN"/>
    <property type="match status" value="1"/>
</dbReference>
<dbReference type="Gene3D" id="2.60.40.3500">
    <property type="match status" value="1"/>
</dbReference>
<keyword evidence="3 5" id="KW-0378">Hydrolase</keyword>
<dbReference type="InterPro" id="IPR002508">
    <property type="entry name" value="MurNAc-LAA_cat"/>
</dbReference>
<dbReference type="PANTHER" id="PTHR30404">
    <property type="entry name" value="N-ACETYLMURAMOYL-L-ALANINE AMIDASE"/>
    <property type="match status" value="1"/>
</dbReference>
<dbReference type="PANTHER" id="PTHR30404:SF0">
    <property type="entry name" value="N-ACETYLMURAMOYL-L-ALANINE AMIDASE AMIC"/>
    <property type="match status" value="1"/>
</dbReference>
<accession>A0ABY8C795</accession>
<dbReference type="EMBL" id="CP102381">
    <property type="protein sequence ID" value="WEJ61774.1"/>
    <property type="molecule type" value="Genomic_DNA"/>
</dbReference>
<evidence type="ECO:0000256" key="3">
    <source>
        <dbReference type="ARBA" id="ARBA00022801"/>
    </source>
</evidence>
<organism evidence="5 6">
    <name type="scientific">Thiomicrorhabdus lithotrophica</name>
    <dbReference type="NCBI Taxonomy" id="2949997"/>
    <lineage>
        <taxon>Bacteria</taxon>
        <taxon>Pseudomonadati</taxon>
        <taxon>Pseudomonadota</taxon>
        <taxon>Gammaproteobacteria</taxon>
        <taxon>Thiotrichales</taxon>
        <taxon>Piscirickettsiaceae</taxon>
        <taxon>Thiomicrorhabdus</taxon>
    </lineage>
</organism>
<dbReference type="GO" id="GO:0008745">
    <property type="term" value="F:N-acetylmuramoyl-L-alanine amidase activity"/>
    <property type="evidence" value="ECO:0007669"/>
    <property type="project" value="UniProtKB-EC"/>
</dbReference>
<feature type="domain" description="LysM" evidence="4">
    <location>
        <begin position="487"/>
        <end position="531"/>
    </location>
</feature>